<dbReference type="Pfam" id="PF10076">
    <property type="entry name" value="Phage_Mu_Gp48"/>
    <property type="match status" value="1"/>
</dbReference>
<evidence type="ECO:0000313" key="1">
    <source>
        <dbReference type="EMBL" id="DAD79106.1"/>
    </source>
</evidence>
<accession>A0A8S5MA27</accession>
<organism evidence="1">
    <name type="scientific">Siphoviridae sp. ctsDY37</name>
    <dbReference type="NCBI Taxonomy" id="2826483"/>
    <lineage>
        <taxon>Viruses</taxon>
        <taxon>Duplodnaviria</taxon>
        <taxon>Heunggongvirae</taxon>
        <taxon>Uroviricota</taxon>
        <taxon>Caudoviricetes</taxon>
    </lineage>
</organism>
<proteinExistence type="predicted"/>
<reference evidence="1" key="1">
    <citation type="journal article" date="2021" name="Proc. Natl. Acad. Sci. U.S.A.">
        <title>A Catalog of Tens of Thousands of Viruses from Human Metagenomes Reveals Hidden Associations with Chronic Diseases.</title>
        <authorList>
            <person name="Tisza M.J."/>
            <person name="Buck C.B."/>
        </authorList>
    </citation>
    <scope>NUCLEOTIDE SEQUENCE</scope>
    <source>
        <strain evidence="1">CtsDY37</strain>
    </source>
</reference>
<dbReference type="EMBL" id="BK014859">
    <property type="protein sequence ID" value="DAD79106.1"/>
    <property type="molecule type" value="Genomic_DNA"/>
</dbReference>
<name>A0A8S5MA27_9CAUD</name>
<protein>
    <submittedName>
        <fullName evidence="1">Tail protein</fullName>
    </submittedName>
</protein>
<dbReference type="InterPro" id="IPR018755">
    <property type="entry name" value="Phage_Mu_Gp48"/>
</dbReference>
<sequence>MIRDVELLKHLPLFVQEYREIRAIMNAENPEFQTAEDETEIIFNNQFIQSCNLKGIARFESLMGIVPEPDDTLASRISRVLTRWNDTVPYTFIVLCQRLDTLCGEGNYEIERDINNYTMDITTHLELVGQTDELDYMLSYMIPANIAMTVRNEMHLNMTDGTAKLASGITFCNIIEITDSFQENMGIESDSNIAGAVVNTASIEITDNFNENFEIDSENKMGSNLSLAEIIVGKDE</sequence>